<name>A0A518G8Q5_9BACT</name>
<dbReference type="EMBL" id="CP036298">
    <property type="protein sequence ID" value="QDV24981.1"/>
    <property type="molecule type" value="Genomic_DNA"/>
</dbReference>
<dbReference type="AlphaFoldDB" id="A0A518G8Q5"/>
<gene>
    <name evidence="2" type="ORF">Q31a_33030</name>
</gene>
<evidence type="ECO:0000313" key="3">
    <source>
        <dbReference type="Proteomes" id="UP000318017"/>
    </source>
</evidence>
<sequence length="172" mass="18571">MTEPPYSCRAIIEADWPSILRIQSEVYYDFAPEPESVMRSKALQSPATCFVATGTAAEVIAYCLAHPYPANRTAQLGTADTDPINPTDNLFVHDLAVQKASEGCGVARALFTQLSSAAQADGYRTMTLVAVQGATDFWSKMGFTPSANATIHESYTGNAIFMMKIFATGNRS</sequence>
<dbReference type="KEGG" id="ahel:Q31a_33030"/>
<dbReference type="Pfam" id="PF00583">
    <property type="entry name" value="Acetyltransf_1"/>
    <property type="match status" value="1"/>
</dbReference>
<dbReference type="RefSeq" id="WP_145079444.1">
    <property type="nucleotide sequence ID" value="NZ_CP036298.1"/>
</dbReference>
<dbReference type="Gene3D" id="3.40.630.30">
    <property type="match status" value="1"/>
</dbReference>
<evidence type="ECO:0000259" key="1">
    <source>
        <dbReference type="PROSITE" id="PS51186"/>
    </source>
</evidence>
<keyword evidence="2" id="KW-0808">Transferase</keyword>
<organism evidence="2 3">
    <name type="scientific">Aureliella helgolandensis</name>
    <dbReference type="NCBI Taxonomy" id="2527968"/>
    <lineage>
        <taxon>Bacteria</taxon>
        <taxon>Pseudomonadati</taxon>
        <taxon>Planctomycetota</taxon>
        <taxon>Planctomycetia</taxon>
        <taxon>Pirellulales</taxon>
        <taxon>Pirellulaceae</taxon>
        <taxon>Aureliella</taxon>
    </lineage>
</organism>
<dbReference type="PROSITE" id="PS51186">
    <property type="entry name" value="GNAT"/>
    <property type="match status" value="1"/>
</dbReference>
<dbReference type="InterPro" id="IPR000182">
    <property type="entry name" value="GNAT_dom"/>
</dbReference>
<dbReference type="CDD" id="cd04301">
    <property type="entry name" value="NAT_SF"/>
    <property type="match status" value="1"/>
</dbReference>
<accession>A0A518G8Q5</accession>
<feature type="domain" description="N-acetyltransferase" evidence="1">
    <location>
        <begin position="6"/>
        <end position="167"/>
    </location>
</feature>
<dbReference type="GO" id="GO:0016747">
    <property type="term" value="F:acyltransferase activity, transferring groups other than amino-acyl groups"/>
    <property type="evidence" value="ECO:0007669"/>
    <property type="project" value="InterPro"/>
</dbReference>
<dbReference type="SUPFAM" id="SSF55729">
    <property type="entry name" value="Acyl-CoA N-acyltransferases (Nat)"/>
    <property type="match status" value="1"/>
</dbReference>
<evidence type="ECO:0000313" key="2">
    <source>
        <dbReference type="EMBL" id="QDV24981.1"/>
    </source>
</evidence>
<keyword evidence="3" id="KW-1185">Reference proteome</keyword>
<reference evidence="2 3" key="1">
    <citation type="submission" date="2019-02" db="EMBL/GenBank/DDBJ databases">
        <title>Deep-cultivation of Planctomycetes and their phenomic and genomic characterization uncovers novel biology.</title>
        <authorList>
            <person name="Wiegand S."/>
            <person name="Jogler M."/>
            <person name="Boedeker C."/>
            <person name="Pinto D."/>
            <person name="Vollmers J."/>
            <person name="Rivas-Marin E."/>
            <person name="Kohn T."/>
            <person name="Peeters S.H."/>
            <person name="Heuer A."/>
            <person name="Rast P."/>
            <person name="Oberbeckmann S."/>
            <person name="Bunk B."/>
            <person name="Jeske O."/>
            <person name="Meyerdierks A."/>
            <person name="Storesund J.E."/>
            <person name="Kallscheuer N."/>
            <person name="Luecker S."/>
            <person name="Lage O.M."/>
            <person name="Pohl T."/>
            <person name="Merkel B.J."/>
            <person name="Hornburger P."/>
            <person name="Mueller R.-W."/>
            <person name="Bruemmer F."/>
            <person name="Labrenz M."/>
            <person name="Spormann A.M."/>
            <person name="Op den Camp H."/>
            <person name="Overmann J."/>
            <person name="Amann R."/>
            <person name="Jetten M.S.M."/>
            <person name="Mascher T."/>
            <person name="Medema M.H."/>
            <person name="Devos D.P."/>
            <person name="Kaster A.-K."/>
            <person name="Ovreas L."/>
            <person name="Rohde M."/>
            <person name="Galperin M.Y."/>
            <person name="Jogler C."/>
        </authorList>
    </citation>
    <scope>NUCLEOTIDE SEQUENCE [LARGE SCALE GENOMIC DNA]</scope>
    <source>
        <strain evidence="2 3">Q31a</strain>
    </source>
</reference>
<dbReference type="InterPro" id="IPR016181">
    <property type="entry name" value="Acyl_CoA_acyltransferase"/>
</dbReference>
<protein>
    <submittedName>
        <fullName evidence="2">Acetyltransferase (GNAT) family protein</fullName>
    </submittedName>
</protein>
<dbReference type="OrthoDB" id="9782266at2"/>
<proteinExistence type="predicted"/>
<dbReference type="Proteomes" id="UP000318017">
    <property type="component" value="Chromosome"/>
</dbReference>